<dbReference type="Gene3D" id="3.40.1090.10">
    <property type="entry name" value="Cytosolic phospholipase A2 catalytic domain"/>
    <property type="match status" value="1"/>
</dbReference>
<evidence type="ECO:0000256" key="4">
    <source>
        <dbReference type="PROSITE-ProRule" id="PRU01161"/>
    </source>
</evidence>
<dbReference type="PROSITE" id="PS51635">
    <property type="entry name" value="PNPLA"/>
    <property type="match status" value="1"/>
</dbReference>
<dbReference type="AlphaFoldDB" id="M1VIB2"/>
<evidence type="ECO:0000259" key="5">
    <source>
        <dbReference type="PROSITE" id="PS51635"/>
    </source>
</evidence>
<evidence type="ECO:0000313" key="7">
    <source>
        <dbReference type="Proteomes" id="UP000007014"/>
    </source>
</evidence>
<keyword evidence="2 4" id="KW-0442">Lipid degradation</keyword>
<dbReference type="GO" id="GO:0006631">
    <property type="term" value="P:fatty acid metabolic process"/>
    <property type="evidence" value="ECO:0007669"/>
    <property type="project" value="TreeGrafter"/>
</dbReference>
<dbReference type="GO" id="GO:0016020">
    <property type="term" value="C:membrane"/>
    <property type="evidence" value="ECO:0007669"/>
    <property type="project" value="TreeGrafter"/>
</dbReference>
<dbReference type="RefSeq" id="XP_005539313.1">
    <property type="nucleotide sequence ID" value="XM_005539256.1"/>
</dbReference>
<accession>M1VIB2</accession>
<dbReference type="Proteomes" id="UP000007014">
    <property type="component" value="Chromosome 20"/>
</dbReference>
<evidence type="ECO:0000256" key="2">
    <source>
        <dbReference type="ARBA" id="ARBA00022963"/>
    </source>
</evidence>
<reference evidence="6 7" key="1">
    <citation type="journal article" date="2004" name="Nature">
        <title>Genome sequence of the ultrasmall unicellular red alga Cyanidioschyzon merolae 10D.</title>
        <authorList>
            <person name="Matsuzaki M."/>
            <person name="Misumi O."/>
            <person name="Shin-i T."/>
            <person name="Maruyama S."/>
            <person name="Takahara M."/>
            <person name="Miyagishima S."/>
            <person name="Mori T."/>
            <person name="Nishida K."/>
            <person name="Yagisawa F."/>
            <person name="Nishida K."/>
            <person name="Yoshida Y."/>
            <person name="Nishimura Y."/>
            <person name="Nakao S."/>
            <person name="Kobayashi T."/>
            <person name="Momoyama Y."/>
            <person name="Higashiyama T."/>
            <person name="Minoda A."/>
            <person name="Sano M."/>
            <person name="Nomoto H."/>
            <person name="Oishi K."/>
            <person name="Hayashi H."/>
            <person name="Ohta F."/>
            <person name="Nishizaka S."/>
            <person name="Haga S."/>
            <person name="Miura S."/>
            <person name="Morishita T."/>
            <person name="Kabeya Y."/>
            <person name="Terasawa K."/>
            <person name="Suzuki Y."/>
            <person name="Ishii Y."/>
            <person name="Asakawa S."/>
            <person name="Takano H."/>
            <person name="Ohta N."/>
            <person name="Kuroiwa H."/>
            <person name="Tanaka K."/>
            <person name="Shimizu N."/>
            <person name="Sugano S."/>
            <person name="Sato N."/>
            <person name="Nozaki H."/>
            <person name="Ogasawara N."/>
            <person name="Kohara Y."/>
            <person name="Kuroiwa T."/>
        </authorList>
    </citation>
    <scope>NUCLEOTIDE SEQUENCE [LARGE SCALE GENOMIC DNA]</scope>
    <source>
        <strain evidence="6 7">10D</strain>
    </source>
</reference>
<dbReference type="GO" id="GO:0004620">
    <property type="term" value="F:phospholipase activity"/>
    <property type="evidence" value="ECO:0007669"/>
    <property type="project" value="TreeGrafter"/>
</dbReference>
<evidence type="ECO:0000256" key="3">
    <source>
        <dbReference type="ARBA" id="ARBA00023098"/>
    </source>
</evidence>
<gene>
    <name evidence="6" type="ORF">CYME_CMT312C</name>
</gene>
<sequence>MPGNDCRRVRRELSRLRDTPEWHIETVRQFLTVLSDTAQLVVGGDRSLLAAFVSSCGFALLDRCFSALIGHAGDGIPPNLTHERRPLGGTQSRIHERLLAPALSHAHTILNWCQSDTLHQVGRSALLQQFCRIFAAAADANCVESSALCLGTIAACDREFALLIVATSGIVQRLDRILQETPSKEFLVKPTAAHRNASGTDAPTPKLKLLGAHRVTAACRRLVAALGLERRYGDHGRAARERIFGRLPNLFRRPRPHGIRILTLDGGGARALVSIEILKELERRTGQPIHQLFDLVAGTSAGGILAVALCIARKSLAECELLYREFCGKVFSTPTSRAVRWLGMGRLLFSRGYYDSAALERFFRAFAGEMNLIDSRAVAHIADDPPCVFCVSTIVSENPAAPFLHTNYAPPPESKPRYRYAAHHRVYEALRATSAAPTYFDAFRCGSETFCDGAILVNNPTAIACHEAKLLWPDLPIDVLVSVGTGRCDPRLVSEPNQRVATAGSSGDSIFELARTLLSSATDTEAVHHAILDLTHGRDMYFRLNPDVAPLSMDESRIEKLEELVQVTRKYIEQNTKQFSHIAEKLSAGAARKEHLRAAL</sequence>
<feature type="short sequence motif" description="GXSXG" evidence="4">
    <location>
        <begin position="298"/>
        <end position="302"/>
    </location>
</feature>
<dbReference type="OrthoDB" id="630895at2759"/>
<comment type="caution">
    <text evidence="4">Lacks conserved residue(s) required for the propagation of feature annotation.</text>
</comment>
<dbReference type="PANTHER" id="PTHR24185:SF1">
    <property type="entry name" value="CALCIUM-INDEPENDENT PHOSPHOLIPASE A2-GAMMA"/>
    <property type="match status" value="1"/>
</dbReference>
<dbReference type="InterPro" id="IPR002641">
    <property type="entry name" value="PNPLA_dom"/>
</dbReference>
<feature type="short sequence motif" description="DGA/G" evidence="4">
    <location>
        <begin position="452"/>
        <end position="454"/>
    </location>
</feature>
<dbReference type="GO" id="GO:0016042">
    <property type="term" value="P:lipid catabolic process"/>
    <property type="evidence" value="ECO:0007669"/>
    <property type="project" value="UniProtKB-UniRule"/>
</dbReference>
<feature type="active site" description="Proton acceptor" evidence="4">
    <location>
        <position position="452"/>
    </location>
</feature>
<dbReference type="OMA" id="LDADHEN"/>
<dbReference type="HOGENOM" id="CLU_455202_0_0_1"/>
<protein>
    <submittedName>
        <fullName evidence="6">Membrane-associated calcium-independent phospholipase A2</fullName>
    </submittedName>
</protein>
<feature type="active site" description="Nucleophile" evidence="4">
    <location>
        <position position="300"/>
    </location>
</feature>
<evidence type="ECO:0000256" key="1">
    <source>
        <dbReference type="ARBA" id="ARBA00022801"/>
    </source>
</evidence>
<dbReference type="Gramene" id="CMT312CT">
    <property type="protein sequence ID" value="CMT312CT"/>
    <property type="gene ID" value="CMT312C"/>
</dbReference>
<dbReference type="EMBL" id="AP006502">
    <property type="protein sequence ID" value="BAM83277.1"/>
    <property type="molecule type" value="Genomic_DNA"/>
</dbReference>
<proteinExistence type="predicted"/>
<dbReference type="GeneID" id="16998035"/>
<reference evidence="6 7" key="2">
    <citation type="journal article" date="2007" name="BMC Biol.">
        <title>A 100%-complete sequence reveals unusually simple genomic features in the hot-spring red alga Cyanidioschyzon merolae.</title>
        <authorList>
            <person name="Nozaki H."/>
            <person name="Takano H."/>
            <person name="Misumi O."/>
            <person name="Terasawa K."/>
            <person name="Matsuzaki M."/>
            <person name="Maruyama S."/>
            <person name="Nishida K."/>
            <person name="Yagisawa F."/>
            <person name="Yoshida Y."/>
            <person name="Fujiwara T."/>
            <person name="Takio S."/>
            <person name="Tamura K."/>
            <person name="Chung S.J."/>
            <person name="Nakamura S."/>
            <person name="Kuroiwa H."/>
            <person name="Tanaka K."/>
            <person name="Sato N."/>
            <person name="Kuroiwa T."/>
        </authorList>
    </citation>
    <scope>NUCLEOTIDE SEQUENCE [LARGE SCALE GENOMIC DNA]</scope>
    <source>
        <strain evidence="6 7">10D</strain>
    </source>
</reference>
<keyword evidence="1 4" id="KW-0378">Hydrolase</keyword>
<dbReference type="Pfam" id="PF01734">
    <property type="entry name" value="Patatin"/>
    <property type="match status" value="1"/>
</dbReference>
<evidence type="ECO:0000313" key="6">
    <source>
        <dbReference type="EMBL" id="BAM83277.1"/>
    </source>
</evidence>
<dbReference type="InterPro" id="IPR016035">
    <property type="entry name" value="Acyl_Trfase/lysoPLipase"/>
</dbReference>
<dbReference type="eggNOG" id="KOG4231">
    <property type="taxonomic scope" value="Eukaryota"/>
</dbReference>
<dbReference type="PANTHER" id="PTHR24185">
    <property type="entry name" value="CALCIUM-INDEPENDENT PHOSPHOLIPASE A2-GAMMA"/>
    <property type="match status" value="1"/>
</dbReference>
<keyword evidence="7" id="KW-1185">Reference proteome</keyword>
<feature type="domain" description="PNPLA" evidence="5">
    <location>
        <begin position="262"/>
        <end position="465"/>
    </location>
</feature>
<dbReference type="SUPFAM" id="SSF52151">
    <property type="entry name" value="FabD/lysophospholipase-like"/>
    <property type="match status" value="1"/>
</dbReference>
<organism evidence="6 7">
    <name type="scientific">Cyanidioschyzon merolae (strain NIES-3377 / 10D)</name>
    <name type="common">Unicellular red alga</name>
    <dbReference type="NCBI Taxonomy" id="280699"/>
    <lineage>
        <taxon>Eukaryota</taxon>
        <taxon>Rhodophyta</taxon>
        <taxon>Bangiophyceae</taxon>
        <taxon>Cyanidiales</taxon>
        <taxon>Cyanidiaceae</taxon>
        <taxon>Cyanidioschyzon</taxon>
    </lineage>
</organism>
<name>M1VIB2_CYAM1</name>
<dbReference type="KEGG" id="cme:CYME_CMT312C"/>
<keyword evidence="3 4" id="KW-0443">Lipid metabolism</keyword>